<proteinExistence type="predicted"/>
<organism evidence="1 2">
    <name type="scientific">Rhizophlyctis rosea</name>
    <dbReference type="NCBI Taxonomy" id="64517"/>
    <lineage>
        <taxon>Eukaryota</taxon>
        <taxon>Fungi</taxon>
        <taxon>Fungi incertae sedis</taxon>
        <taxon>Chytridiomycota</taxon>
        <taxon>Chytridiomycota incertae sedis</taxon>
        <taxon>Chytridiomycetes</taxon>
        <taxon>Rhizophlyctidales</taxon>
        <taxon>Rhizophlyctidaceae</taxon>
        <taxon>Rhizophlyctis</taxon>
    </lineage>
</organism>
<feature type="non-terminal residue" evidence="1">
    <location>
        <position position="58"/>
    </location>
</feature>
<evidence type="ECO:0000313" key="1">
    <source>
        <dbReference type="EMBL" id="KAJ3034629.1"/>
    </source>
</evidence>
<name>A0AAD5WZI5_9FUNG</name>
<reference evidence="1" key="1">
    <citation type="submission" date="2020-05" db="EMBL/GenBank/DDBJ databases">
        <title>Phylogenomic resolution of chytrid fungi.</title>
        <authorList>
            <person name="Stajich J.E."/>
            <person name="Amses K."/>
            <person name="Simmons R."/>
            <person name="Seto K."/>
            <person name="Myers J."/>
            <person name="Bonds A."/>
            <person name="Quandt C.A."/>
            <person name="Barry K."/>
            <person name="Liu P."/>
            <person name="Grigoriev I."/>
            <person name="Longcore J.E."/>
            <person name="James T.Y."/>
        </authorList>
    </citation>
    <scope>NUCLEOTIDE SEQUENCE</scope>
    <source>
        <strain evidence="1">JEL0318</strain>
    </source>
</reference>
<dbReference type="EMBL" id="JADGJD010002137">
    <property type="protein sequence ID" value="KAJ3034629.1"/>
    <property type="molecule type" value="Genomic_DNA"/>
</dbReference>
<protein>
    <submittedName>
        <fullName evidence="1">Uncharacterized protein</fullName>
    </submittedName>
</protein>
<accession>A0AAD5WZI5</accession>
<feature type="non-terminal residue" evidence="1">
    <location>
        <position position="1"/>
    </location>
</feature>
<evidence type="ECO:0000313" key="2">
    <source>
        <dbReference type="Proteomes" id="UP001212841"/>
    </source>
</evidence>
<sequence>GRDSPAGPGGGWEEIRSGSWRGLCEGMGGPRGGGRGYGCVGVVGGGYWFHGSTKEWRY</sequence>
<dbReference type="AlphaFoldDB" id="A0AAD5WZI5"/>
<dbReference type="Proteomes" id="UP001212841">
    <property type="component" value="Unassembled WGS sequence"/>
</dbReference>
<gene>
    <name evidence="1" type="ORF">HK097_004443</name>
</gene>
<comment type="caution">
    <text evidence="1">The sequence shown here is derived from an EMBL/GenBank/DDBJ whole genome shotgun (WGS) entry which is preliminary data.</text>
</comment>
<keyword evidence="2" id="KW-1185">Reference proteome</keyword>